<feature type="disulfide bond" evidence="5">
    <location>
        <begin position="216"/>
        <end position="247"/>
    </location>
</feature>
<feature type="binding site" description="axial binding residue" evidence="5">
    <location>
        <position position="65"/>
    </location>
    <ligand>
        <name>heme</name>
        <dbReference type="ChEBI" id="CHEBI:30413"/>
    </ligand>
    <ligandPart>
        <name>Fe</name>
        <dbReference type="ChEBI" id="CHEBI:18248"/>
    </ligandPart>
</feature>
<evidence type="ECO:0000259" key="8">
    <source>
        <dbReference type="PROSITE" id="PS52012"/>
    </source>
</evidence>
<keyword evidence="5" id="KW-0408">Iron</keyword>
<dbReference type="Pfam" id="PF05730">
    <property type="entry name" value="CFEM"/>
    <property type="match status" value="2"/>
</dbReference>
<feature type="domain" description="CFEM" evidence="8">
    <location>
        <begin position="184"/>
        <end position="296"/>
    </location>
</feature>
<protein>
    <recommendedName>
        <fullName evidence="8">CFEM domain-containing protein</fullName>
    </recommendedName>
</protein>
<reference evidence="10" key="3">
    <citation type="submission" date="2021-06" db="EMBL/GenBank/DDBJ databases">
        <title>Candida auris outbreak in lebanese hospital.</title>
        <authorList>
            <person name="Finianos M."/>
        </authorList>
    </citation>
    <scope>NUCLEOTIDE SEQUENCE</scope>
    <source>
        <strain evidence="10">CA7LBN</strain>
    </source>
</reference>
<dbReference type="VEuPathDB" id="FungiDB:CJJ07_005050"/>
<dbReference type="GO" id="GO:0046872">
    <property type="term" value="F:metal ion binding"/>
    <property type="evidence" value="ECO:0007669"/>
    <property type="project" value="UniProtKB-UniRule"/>
</dbReference>
<dbReference type="VEuPathDB" id="FungiDB:CJI96_0005491"/>
<keyword evidence="3 7" id="KW-0732">Signal</keyword>
<feature type="domain" description="CFEM" evidence="8">
    <location>
        <begin position="19"/>
        <end position="130"/>
    </location>
</feature>
<sequence length="594" mass="59765">MLKFATIASILAVALAADNPWATYPSVAKTASINGLADPIYDKLPECAKSCFAADVSSTPCPYWDTGCLCVMQPWSGPVAGCIADNCKGNDVVVATSLAVSQCSKVGVWEPYFIYPDHYSSSLSAAAAQTEVEPTSSAPAPSSSEEESSPIASATSSQVPSPAESSSPAITSSPAVSSDVVETSSSSSSSKNIRTASINGFADPIYDQLPQCAQPCVTRATSSTPCPYWDAGCLCVMSNWGNPVGECIAENCKGADVSSATDLAFSNCRAAGLTAYPEWRLGTSVISLLDAAAATAAATSAESSSSIVSVPVVNPSLSLPTEPTSSVAQSASSVESSAAASSAASSAAPSAESSAAVSSAASAAVSSAASAAASSADSSLAASSAASESNGPASTVTASSTHSEIVTITSCDENKCVETLSTVTKTNEHTKIVTITSCDDHKCVETLSTVTKAPASKTTTVTAEPECITVTECIEEECKTYAVSTTQITTTVDKVETVYVSTCTDEIHVETSTSVSGTKTIEMTVTLTVPRKSEAAKSSAAVKTSPTSVAAVATSPAPAPSKAAPSVSTFEGAAVAAKPVSFGVAAVLMALPFF</sequence>
<feature type="chain" id="PRO_5042695232" description="CFEM domain-containing protein" evidence="7">
    <location>
        <begin position="17"/>
        <end position="594"/>
    </location>
</feature>
<evidence type="ECO:0000256" key="1">
    <source>
        <dbReference type="ARBA" id="ARBA00004613"/>
    </source>
</evidence>
<keyword evidence="4 5" id="KW-1015">Disulfide bond</keyword>
<feature type="disulfide bond" evidence="5">
    <location>
        <begin position="235"/>
        <end position="268"/>
    </location>
</feature>
<keyword evidence="2" id="KW-0964">Secreted</keyword>
<comment type="subcellular location">
    <subcellularLocation>
        <location evidence="1">Secreted</location>
    </subcellularLocation>
</comment>
<keyword evidence="5" id="KW-0479">Metal-binding</keyword>
<feature type="binding site" description="axial binding residue" evidence="5">
    <location>
        <position position="230"/>
    </location>
    <ligand>
        <name>heme</name>
        <dbReference type="ChEBI" id="CHEBI:30413"/>
    </ligand>
    <ligandPart>
        <name>Fe</name>
        <dbReference type="ChEBI" id="CHEBI:18248"/>
    </ligandPart>
</feature>
<dbReference type="Proteomes" id="UP000825438">
    <property type="component" value="Chromosome III"/>
</dbReference>
<evidence type="ECO:0000256" key="4">
    <source>
        <dbReference type="ARBA" id="ARBA00023157"/>
    </source>
</evidence>
<feature type="disulfide bond" evidence="5">
    <location>
        <begin position="226"/>
        <end position="233"/>
    </location>
</feature>
<evidence type="ECO:0000313" key="10">
    <source>
        <dbReference type="EMBL" id="QWW24426.1"/>
    </source>
</evidence>
<dbReference type="PROSITE" id="PS52012">
    <property type="entry name" value="CFEM"/>
    <property type="match status" value="2"/>
</dbReference>
<reference evidence="9" key="2">
    <citation type="submission" date="2017-11" db="EMBL/GenBank/DDBJ databases">
        <title>Candida auris genome assembly and annotation.</title>
        <authorList>
            <person name="Munoz J.F."/>
            <person name="Gade L.G."/>
            <person name="Chow N.A."/>
            <person name="Litvintseva A.P."/>
            <person name="Loparev V.N."/>
            <person name="Cuomo C.A."/>
        </authorList>
    </citation>
    <scope>NUCLEOTIDE SEQUENCE</scope>
    <source>
        <strain evidence="9">B8441</strain>
    </source>
</reference>
<evidence type="ECO:0000256" key="3">
    <source>
        <dbReference type="ARBA" id="ARBA00022729"/>
    </source>
</evidence>
<dbReference type="AlphaFoldDB" id="A0A2H0ZW41"/>
<evidence type="ECO:0000256" key="5">
    <source>
        <dbReference type="PROSITE-ProRule" id="PRU01356"/>
    </source>
</evidence>
<dbReference type="VEuPathDB" id="FungiDB:B9J08_001951"/>
<evidence type="ECO:0000256" key="7">
    <source>
        <dbReference type="SAM" id="SignalP"/>
    </source>
</evidence>
<feature type="disulfide bond" evidence="5">
    <location>
        <begin position="70"/>
        <end position="103"/>
    </location>
</feature>
<feature type="signal peptide" evidence="7">
    <location>
        <begin position="1"/>
        <end position="16"/>
    </location>
</feature>
<accession>A0A2H0ZW41</accession>
<dbReference type="GO" id="GO:0005576">
    <property type="term" value="C:extracellular region"/>
    <property type="evidence" value="ECO:0007669"/>
    <property type="project" value="UniProtKB-SubCell"/>
</dbReference>
<dbReference type="EMBL" id="CP076751">
    <property type="protein sequence ID" value="QWW24426.1"/>
    <property type="molecule type" value="Genomic_DNA"/>
</dbReference>
<organism evidence="9">
    <name type="scientific">Candidozyma auris</name>
    <name type="common">Yeast</name>
    <name type="synonym">Candida auris</name>
    <dbReference type="NCBI Taxonomy" id="498019"/>
    <lineage>
        <taxon>Eukaryota</taxon>
        <taxon>Fungi</taxon>
        <taxon>Dikarya</taxon>
        <taxon>Ascomycota</taxon>
        <taxon>Saccharomycotina</taxon>
        <taxon>Pichiomycetes</taxon>
        <taxon>Metschnikowiaceae</taxon>
        <taxon>Candidozyma</taxon>
    </lineage>
</organism>
<dbReference type="VEuPathDB" id="FungiDB:QG37_08124"/>
<gene>
    <name evidence="9" type="ORF">B9J08_001951</name>
    <name evidence="10" type="ORF">CA7LBN_003260</name>
</gene>
<dbReference type="SMART" id="SM00747">
    <property type="entry name" value="CFEM"/>
    <property type="match status" value="2"/>
</dbReference>
<dbReference type="VEuPathDB" id="FungiDB:QG37_04282"/>
<dbReference type="VEuPathDB" id="FungiDB:CJI97_002133"/>
<feature type="region of interest" description="Disordered" evidence="6">
    <location>
        <begin position="126"/>
        <end position="192"/>
    </location>
</feature>
<keyword evidence="5" id="KW-0349">Heme</keyword>
<evidence type="ECO:0000256" key="6">
    <source>
        <dbReference type="SAM" id="MobiDB-lite"/>
    </source>
</evidence>
<dbReference type="VEuPathDB" id="FungiDB:CJJ09_003039"/>
<reference evidence="9" key="1">
    <citation type="journal article" date="2017" name="Clin. Infect. Dis.">
        <title>Simultaneous emergence of multidrug-resistant Candida auris on 3 continents confirmed by whole-genome sequencing and epidemiological analyses.</title>
        <authorList>
            <person name="Lockhart S.R."/>
            <person name="Etienne K.A."/>
            <person name="Vallabhaneni S."/>
            <person name="Farooqi J."/>
            <person name="Chowdhary A."/>
            <person name="Govender N.P."/>
            <person name="Colombo A.L."/>
            <person name="Calvo B."/>
            <person name="Cuomo C.A."/>
            <person name="Desjardins C.A."/>
            <person name="Berkow E.L."/>
            <person name="Castanheira M."/>
            <person name="Magobo R.E."/>
            <person name="Jabeen K."/>
            <person name="Asghar R.J."/>
            <person name="Meis J.F."/>
            <person name="Jackson B."/>
            <person name="Chiller T."/>
            <person name="Litvintseva A.P."/>
        </authorList>
    </citation>
    <scope>NUCLEOTIDE SEQUENCE [LARGE SCALE GENOMIC DNA]</scope>
    <source>
        <strain evidence="9">B8441</strain>
    </source>
</reference>
<dbReference type="VEuPathDB" id="FungiDB:CJI96_0005490"/>
<proteinExistence type="predicted"/>
<evidence type="ECO:0000256" key="2">
    <source>
        <dbReference type="ARBA" id="ARBA00022525"/>
    </source>
</evidence>
<dbReference type="STRING" id="498019.A0A2H0ZW41"/>
<feature type="disulfide bond" evidence="5">
    <location>
        <begin position="61"/>
        <end position="68"/>
    </location>
</feature>
<dbReference type="EMBL" id="PEKT02000005">
    <property type="protein sequence ID" value="PIS54808.1"/>
    <property type="molecule type" value="Genomic_DNA"/>
</dbReference>
<dbReference type="InterPro" id="IPR008427">
    <property type="entry name" value="Extracellular_membr_CFEM_dom"/>
</dbReference>
<feature type="disulfide bond" evidence="5">
    <location>
        <begin position="212"/>
        <end position="252"/>
    </location>
</feature>
<evidence type="ECO:0000313" key="9">
    <source>
        <dbReference type="EMBL" id="PIS54808.1"/>
    </source>
</evidence>
<feature type="disulfide bond" evidence="5">
    <location>
        <begin position="47"/>
        <end position="87"/>
    </location>
</feature>
<name>A0A2H0ZW41_CANAR</name>
<dbReference type="OMA" id="TICDSEC"/>
<feature type="disulfide bond" evidence="5">
    <location>
        <begin position="51"/>
        <end position="82"/>
    </location>
</feature>
<feature type="compositionally biased region" description="Low complexity" evidence="6">
    <location>
        <begin position="133"/>
        <end position="190"/>
    </location>
</feature>